<feature type="domain" description="Spore protein YkvP/CgeB glycosyl transferase-like" evidence="1">
    <location>
        <begin position="385"/>
        <end position="534"/>
    </location>
</feature>
<dbReference type="Pfam" id="PF13524">
    <property type="entry name" value="Glyco_trans_1_2"/>
    <property type="match status" value="1"/>
</dbReference>
<dbReference type="Proteomes" id="UP000066284">
    <property type="component" value="Chromosome 1"/>
</dbReference>
<name>A0A0S4KT80_9BACT</name>
<keyword evidence="3" id="KW-1185">Reference proteome</keyword>
<accession>A0A0S4KT80</accession>
<evidence type="ECO:0000259" key="1">
    <source>
        <dbReference type="Pfam" id="PF13524"/>
    </source>
</evidence>
<dbReference type="KEGG" id="nio:NITINOP_2265"/>
<proteinExistence type="predicted"/>
<dbReference type="EMBL" id="LN885086">
    <property type="protein sequence ID" value="CUQ67237.1"/>
    <property type="molecule type" value="Genomic_DNA"/>
</dbReference>
<evidence type="ECO:0000313" key="3">
    <source>
        <dbReference type="Proteomes" id="UP000066284"/>
    </source>
</evidence>
<dbReference type="STRING" id="1715989.NITINOP_2265"/>
<protein>
    <recommendedName>
        <fullName evidence="1">Spore protein YkvP/CgeB glycosyl transferase-like domain-containing protein</fullName>
    </recommendedName>
</protein>
<sequence>MEQTVVLGLPVSEGLVSVLRENLERLANTDPALADAVRSSSGGVLSLLPSREGTVTAKCGDRWIHSSYDPRKEARSWADAQFKDWRDEEVGVVLGVGLLYHVEALASLKQDGRRLAVLVPDPSVLKDALGARALGRWLEAVEWIWGHPSDMADRLAGLASPLRFMTYAPAAGLHEAVHREVEASLRRMVAARQGGQLRIAVVGPIYGGSLPIGRYVTSALESLGHRATWIDHSVHHAGYRRFDSYRDVRHRLTMQSRFAELLSLDTVARLAEDPPDLVLAVAQAPLTAGVLEHVRKKKFPTIMWFVENYRHLTYWRQLASSYDYWFVIQRGDCVEALRRAGARQVHYLPVAADVDVHAPCSLTDAERAEYGADVSFVGAGYRNRRMLLPRWLSPEWTFKLWGTEWEGAADLTSVLQRGGARIDIETCRKVFNATTINLNLHSYNGPSLDPQADFVNPRTFELAACGAFQLTDERSLLPELFTDQEIIRFRSADEVPQLIRRWLHDDHKRREVAEAARRRVLAHHTYRHRMEDLLGVIGLRQPNRIGAILQGDRNAGALAARPETPPELAALLGRFPPNQRVELKDVADNIRARGAGRRLAREELLILLLDSYRSETRDLV</sequence>
<evidence type="ECO:0000313" key="2">
    <source>
        <dbReference type="EMBL" id="CUQ67237.1"/>
    </source>
</evidence>
<reference evidence="3" key="1">
    <citation type="submission" date="2015-09" db="EMBL/GenBank/DDBJ databases">
        <authorList>
            <person name="Daims H."/>
        </authorList>
    </citation>
    <scope>NUCLEOTIDE SEQUENCE [LARGE SCALE GENOMIC DNA]</scope>
</reference>
<dbReference type="InterPro" id="IPR055259">
    <property type="entry name" value="YkvP/CgeB_Glyco_trans-like"/>
</dbReference>
<gene>
    <name evidence="2" type="ORF">NITINOP_2265</name>
</gene>
<dbReference type="AlphaFoldDB" id="A0A0S4KT80"/>
<organism evidence="2 3">
    <name type="scientific">Candidatus Nitrospira inopinata</name>
    <dbReference type="NCBI Taxonomy" id="1715989"/>
    <lineage>
        <taxon>Bacteria</taxon>
        <taxon>Pseudomonadati</taxon>
        <taxon>Nitrospirota</taxon>
        <taxon>Nitrospiria</taxon>
        <taxon>Nitrospirales</taxon>
        <taxon>Nitrospiraceae</taxon>
        <taxon>Nitrospira</taxon>
    </lineage>
</organism>